<comment type="subcellular location">
    <subcellularLocation>
        <location evidence="1">Membrane</location>
        <topology evidence="1">Multi-pass membrane protein</topology>
    </subcellularLocation>
</comment>
<feature type="transmembrane region" description="Helical" evidence="7">
    <location>
        <begin position="369"/>
        <end position="390"/>
    </location>
</feature>
<dbReference type="FunFam" id="1.20.1250.20:FF:000134">
    <property type="entry name" value="MFS sugar transporter protein"/>
    <property type="match status" value="1"/>
</dbReference>
<protein>
    <submittedName>
        <fullName evidence="9">MFS sugar transporter-like protein</fullName>
    </submittedName>
</protein>
<dbReference type="Proteomes" id="UP000235786">
    <property type="component" value="Unassembled WGS sequence"/>
</dbReference>
<evidence type="ECO:0000256" key="6">
    <source>
        <dbReference type="ARBA" id="ARBA00023136"/>
    </source>
</evidence>
<dbReference type="AlphaFoldDB" id="A0A2J6RWL0"/>
<evidence type="ECO:0000256" key="2">
    <source>
        <dbReference type="ARBA" id="ARBA00010992"/>
    </source>
</evidence>
<keyword evidence="3" id="KW-0813">Transport</keyword>
<keyword evidence="10" id="KW-1185">Reference proteome</keyword>
<evidence type="ECO:0000256" key="5">
    <source>
        <dbReference type="ARBA" id="ARBA00022989"/>
    </source>
</evidence>
<dbReference type="InterPro" id="IPR050360">
    <property type="entry name" value="MFS_Sugar_Transporters"/>
</dbReference>
<feature type="transmembrane region" description="Helical" evidence="7">
    <location>
        <begin position="303"/>
        <end position="325"/>
    </location>
</feature>
<evidence type="ECO:0000313" key="9">
    <source>
        <dbReference type="EMBL" id="PMD42899.1"/>
    </source>
</evidence>
<dbReference type="EMBL" id="KZ613942">
    <property type="protein sequence ID" value="PMD42899.1"/>
    <property type="molecule type" value="Genomic_DNA"/>
</dbReference>
<evidence type="ECO:0000313" key="10">
    <source>
        <dbReference type="Proteomes" id="UP000235786"/>
    </source>
</evidence>
<keyword evidence="4 7" id="KW-0812">Transmembrane</keyword>
<keyword evidence="9" id="KW-0762">Sugar transport</keyword>
<feature type="transmembrane region" description="Helical" evidence="7">
    <location>
        <begin position="180"/>
        <end position="201"/>
    </location>
</feature>
<dbReference type="Gene3D" id="1.20.1250.20">
    <property type="entry name" value="MFS general substrate transporter like domains"/>
    <property type="match status" value="1"/>
</dbReference>
<reference evidence="9 10" key="1">
    <citation type="submission" date="2016-04" db="EMBL/GenBank/DDBJ databases">
        <title>A degradative enzymes factory behind the ericoid mycorrhizal symbiosis.</title>
        <authorList>
            <consortium name="DOE Joint Genome Institute"/>
            <person name="Martino E."/>
            <person name="Morin E."/>
            <person name="Grelet G."/>
            <person name="Kuo A."/>
            <person name="Kohler A."/>
            <person name="Daghino S."/>
            <person name="Barry K."/>
            <person name="Choi C."/>
            <person name="Cichocki N."/>
            <person name="Clum A."/>
            <person name="Copeland A."/>
            <person name="Hainaut M."/>
            <person name="Haridas S."/>
            <person name="Labutti K."/>
            <person name="Lindquist E."/>
            <person name="Lipzen A."/>
            <person name="Khouja H.-R."/>
            <person name="Murat C."/>
            <person name="Ohm R."/>
            <person name="Olson A."/>
            <person name="Spatafora J."/>
            <person name="Veneault-Fourrey C."/>
            <person name="Henrissat B."/>
            <person name="Grigoriev I."/>
            <person name="Martin F."/>
            <person name="Perotto S."/>
        </authorList>
    </citation>
    <scope>NUCLEOTIDE SEQUENCE [LARGE SCALE GENOMIC DNA]</scope>
    <source>
        <strain evidence="9 10">F</strain>
    </source>
</reference>
<name>A0A2J6RWL0_HYAVF</name>
<evidence type="ECO:0000259" key="8">
    <source>
        <dbReference type="PROSITE" id="PS50850"/>
    </source>
</evidence>
<dbReference type="GO" id="GO:0005351">
    <property type="term" value="F:carbohydrate:proton symporter activity"/>
    <property type="evidence" value="ECO:0007669"/>
    <property type="project" value="TreeGrafter"/>
</dbReference>
<feature type="transmembrane region" description="Helical" evidence="7">
    <location>
        <begin position="123"/>
        <end position="141"/>
    </location>
</feature>
<feature type="transmembrane region" description="Helical" evidence="7">
    <location>
        <begin position="52"/>
        <end position="73"/>
    </location>
</feature>
<dbReference type="OrthoDB" id="65569at2759"/>
<dbReference type="PANTHER" id="PTHR48022:SF79">
    <property type="entry name" value="LACTOSE PERMEASE, PUTATIVE (AFU_ORTHOLOGUE AFUA_6G01860)-RELATED"/>
    <property type="match status" value="1"/>
</dbReference>
<proteinExistence type="inferred from homology"/>
<feature type="transmembrane region" description="Helical" evidence="7">
    <location>
        <begin position="345"/>
        <end position="362"/>
    </location>
</feature>
<keyword evidence="5 7" id="KW-1133">Transmembrane helix</keyword>
<evidence type="ECO:0000256" key="1">
    <source>
        <dbReference type="ARBA" id="ARBA00004141"/>
    </source>
</evidence>
<feature type="transmembrane region" description="Helical" evidence="7">
    <location>
        <begin position="93"/>
        <end position="116"/>
    </location>
</feature>
<comment type="similarity">
    <text evidence="2">Belongs to the major facilitator superfamily. Sugar transporter (TC 2.A.1.1) family.</text>
</comment>
<dbReference type="InterPro" id="IPR005828">
    <property type="entry name" value="MFS_sugar_transport-like"/>
</dbReference>
<dbReference type="InterPro" id="IPR036259">
    <property type="entry name" value="MFS_trans_sf"/>
</dbReference>
<keyword evidence="6 7" id="KW-0472">Membrane</keyword>
<evidence type="ECO:0000256" key="7">
    <source>
        <dbReference type="SAM" id="Phobius"/>
    </source>
</evidence>
<dbReference type="GO" id="GO:0016020">
    <property type="term" value="C:membrane"/>
    <property type="evidence" value="ECO:0007669"/>
    <property type="project" value="UniProtKB-SubCell"/>
</dbReference>
<evidence type="ECO:0000256" key="3">
    <source>
        <dbReference type="ARBA" id="ARBA00022448"/>
    </source>
</evidence>
<feature type="transmembrane region" description="Helical" evidence="7">
    <location>
        <begin position="402"/>
        <end position="426"/>
    </location>
</feature>
<dbReference type="InterPro" id="IPR020846">
    <property type="entry name" value="MFS_dom"/>
</dbReference>
<dbReference type="SUPFAM" id="SSF103473">
    <property type="entry name" value="MFS general substrate transporter"/>
    <property type="match status" value="1"/>
</dbReference>
<dbReference type="PANTHER" id="PTHR48022">
    <property type="entry name" value="PLASTIDIC GLUCOSE TRANSPORTER 4"/>
    <property type="match status" value="1"/>
</dbReference>
<dbReference type="PROSITE" id="PS50850">
    <property type="entry name" value="MFS"/>
    <property type="match status" value="1"/>
</dbReference>
<dbReference type="Pfam" id="PF00083">
    <property type="entry name" value="Sugar_tr"/>
    <property type="match status" value="1"/>
</dbReference>
<sequence length="539" mass="59472">MEHVESNTDALTDYKNAEAYVEEVAIARITDEELFNLSAESLRWKSWTGFRIFLIMIVQGCCMAGYGIDWTVIGGINNFSTWHAFFNFKDTGTTIATFNALMTIGSVCAAPFLSLGDVIGRRGVIFIGNFIVLAAAFIQAFSTGIPMFMAGRFFLGFGSALMSQPQYIGEVAPTHLRGRLVGLYGACFQFGSVFMSAGLIGLGTMTSNWSWKIPLLLEGFFPAIVCGTIYFISPESPRYLIIKGRKEEAAMVIARYHTTEGNNPDHPLVKAVVQQMEDSISGATNMEVWDWRGFFKKGARSRVGVLIIYSIFQSWNGGGIIGQYLGPACETVGITSTTAKNGFSFGSTLTYLIFTVVGSFIIDKMWRRHLIFIGIGCIILIQTAITILSWQYTLHESKSTAILTIFFFFVFQACSATFIATMHNIYPVEVLSLSLRAKGMGLYSLIQSAASTVQQYGIGVGFEKIGYKLWVVYIVYNTIQLGLSYFCFPETSALSLEEIDAVFETPGVKPVKMSLDIKKAQKEHDRLEAEAALNGTPAM</sequence>
<organism evidence="9 10">
    <name type="scientific">Hyaloscypha variabilis (strain UAMH 11265 / GT02V1 / F)</name>
    <name type="common">Meliniomyces variabilis</name>
    <dbReference type="NCBI Taxonomy" id="1149755"/>
    <lineage>
        <taxon>Eukaryota</taxon>
        <taxon>Fungi</taxon>
        <taxon>Dikarya</taxon>
        <taxon>Ascomycota</taxon>
        <taxon>Pezizomycotina</taxon>
        <taxon>Leotiomycetes</taxon>
        <taxon>Helotiales</taxon>
        <taxon>Hyaloscyphaceae</taxon>
        <taxon>Hyaloscypha</taxon>
        <taxon>Hyaloscypha variabilis</taxon>
    </lineage>
</organism>
<accession>A0A2J6RWL0</accession>
<evidence type="ECO:0000256" key="4">
    <source>
        <dbReference type="ARBA" id="ARBA00022692"/>
    </source>
</evidence>
<gene>
    <name evidence="9" type="ORF">L207DRAFT_423205</name>
</gene>
<feature type="domain" description="Major facilitator superfamily (MFS) profile" evidence="8">
    <location>
        <begin position="55"/>
        <end position="492"/>
    </location>
</feature>